<keyword evidence="6" id="KW-0804">Transcription</keyword>
<evidence type="ECO:0000256" key="1">
    <source>
        <dbReference type="ARBA" id="ARBA00005322"/>
    </source>
</evidence>
<evidence type="ECO:0000313" key="12">
    <source>
        <dbReference type="Proteomes" id="UP000244930"/>
    </source>
</evidence>
<dbReference type="NCBIfam" id="TIGR03824">
    <property type="entry name" value="FlgM_jcvi"/>
    <property type="match status" value="1"/>
</dbReference>
<evidence type="ECO:0000313" key="11">
    <source>
        <dbReference type="EMBL" id="AWI73972.1"/>
    </source>
</evidence>
<dbReference type="SUPFAM" id="SSF101498">
    <property type="entry name" value="Anti-sigma factor FlgM"/>
    <property type="match status" value="1"/>
</dbReference>
<dbReference type="Pfam" id="PF04316">
    <property type="entry name" value="FlgM"/>
    <property type="match status" value="1"/>
</dbReference>
<keyword evidence="5" id="KW-0805">Transcription regulation</keyword>
<dbReference type="InterPro" id="IPR035890">
    <property type="entry name" value="Anti-sigma-28_factor_FlgM_sf"/>
</dbReference>
<dbReference type="AlphaFoldDB" id="A0A2U8GKB5"/>
<dbReference type="RefSeq" id="WP_108947680.1">
    <property type="nucleotide sequence ID" value="NZ_CP022187.1"/>
</dbReference>
<keyword evidence="11" id="KW-0966">Cell projection</keyword>
<sequence>MKIEGTGKPLGSVQPADARPKPAAGTPPPAGGDKVELSSLSSSMQKAEAAMANTPVSDKSRVDEIKLAISEGRFKIDANRIADGLIDSVRGLLDGQTRS</sequence>
<comment type="function">
    <text evidence="7">Responsible for the coupling of flagellin expression to flagellar assembly by preventing expression of the flagellin genes when a component of the middle class of proteins is defective. It negatively regulates flagellar genes by inhibiting the activity of FliA by directly binding to FliA.</text>
</comment>
<name>A0A2U8GKB5_9RHOO</name>
<keyword evidence="11" id="KW-0969">Cilium</keyword>
<organism evidence="11 12">
    <name type="scientific">Parazoarcus communis</name>
    <dbReference type="NCBI Taxonomy" id="41977"/>
    <lineage>
        <taxon>Bacteria</taxon>
        <taxon>Pseudomonadati</taxon>
        <taxon>Pseudomonadota</taxon>
        <taxon>Betaproteobacteria</taxon>
        <taxon>Rhodocyclales</taxon>
        <taxon>Zoogloeaceae</taxon>
        <taxon>Parazoarcus</taxon>
    </lineage>
</organism>
<dbReference type="InterPro" id="IPR007412">
    <property type="entry name" value="FlgM"/>
</dbReference>
<evidence type="ECO:0000256" key="8">
    <source>
        <dbReference type="ARBA" id="ARBA00030117"/>
    </source>
</evidence>
<keyword evidence="12" id="KW-1185">Reference proteome</keyword>
<dbReference type="GO" id="GO:0044781">
    <property type="term" value="P:bacterial-type flagellum organization"/>
    <property type="evidence" value="ECO:0007669"/>
    <property type="project" value="UniProtKB-KW"/>
</dbReference>
<dbReference type="EMBL" id="CP022187">
    <property type="protein sequence ID" value="AWI73972.1"/>
    <property type="molecule type" value="Genomic_DNA"/>
</dbReference>
<keyword evidence="4" id="KW-1005">Bacterial flagellum biogenesis</keyword>
<evidence type="ECO:0000256" key="3">
    <source>
        <dbReference type="ARBA" id="ARBA00022491"/>
    </source>
</evidence>
<evidence type="ECO:0000256" key="7">
    <source>
        <dbReference type="ARBA" id="ARBA00024739"/>
    </source>
</evidence>
<evidence type="ECO:0000256" key="6">
    <source>
        <dbReference type="ARBA" id="ARBA00023163"/>
    </source>
</evidence>
<gene>
    <name evidence="11" type="primary">flgM</name>
    <name evidence="11" type="ORF">CEW83_01010</name>
</gene>
<comment type="similarity">
    <text evidence="1">Belongs to the FlgM family.</text>
</comment>
<evidence type="ECO:0000259" key="10">
    <source>
        <dbReference type="Pfam" id="PF04316"/>
    </source>
</evidence>
<reference evidence="11 12" key="1">
    <citation type="submission" date="2017-06" db="EMBL/GenBank/DDBJ databases">
        <title>Azoarcus.</title>
        <authorList>
            <person name="Woo J.-H."/>
            <person name="Kim H.-S."/>
        </authorList>
    </citation>
    <scope>NUCLEOTIDE SEQUENCE [LARGE SCALE GENOMIC DNA]</scope>
    <source>
        <strain evidence="11 12">TSPY31</strain>
    </source>
</reference>
<accession>A0A2U8GKB5</accession>
<dbReference type="Proteomes" id="UP000244930">
    <property type="component" value="Chromosome"/>
</dbReference>
<keyword evidence="11" id="KW-0282">Flagellum</keyword>
<dbReference type="KEGG" id="acom:CEW83_01010"/>
<feature type="domain" description="Anti-sigma-28 factor FlgM C-terminal" evidence="10">
    <location>
        <begin position="33"/>
        <end position="87"/>
    </location>
</feature>
<feature type="region of interest" description="Disordered" evidence="9">
    <location>
        <begin position="1"/>
        <end position="59"/>
    </location>
</feature>
<keyword evidence="3" id="KW-0678">Repressor</keyword>
<evidence type="ECO:0000256" key="9">
    <source>
        <dbReference type="SAM" id="MobiDB-lite"/>
    </source>
</evidence>
<protein>
    <recommendedName>
        <fullName evidence="2">Negative regulator of flagellin synthesis</fullName>
    </recommendedName>
    <alternativeName>
        <fullName evidence="8">Anti-sigma-28 factor</fullName>
    </alternativeName>
</protein>
<dbReference type="InterPro" id="IPR031316">
    <property type="entry name" value="FlgM_C"/>
</dbReference>
<dbReference type="GO" id="GO:0045892">
    <property type="term" value="P:negative regulation of DNA-templated transcription"/>
    <property type="evidence" value="ECO:0007669"/>
    <property type="project" value="InterPro"/>
</dbReference>
<evidence type="ECO:0000256" key="2">
    <source>
        <dbReference type="ARBA" id="ARBA00017823"/>
    </source>
</evidence>
<evidence type="ECO:0000256" key="5">
    <source>
        <dbReference type="ARBA" id="ARBA00023015"/>
    </source>
</evidence>
<evidence type="ECO:0000256" key="4">
    <source>
        <dbReference type="ARBA" id="ARBA00022795"/>
    </source>
</evidence>
<proteinExistence type="inferred from homology"/>